<organism evidence="1">
    <name type="scientific">Anguilla anguilla</name>
    <name type="common">European freshwater eel</name>
    <name type="synonym">Muraena anguilla</name>
    <dbReference type="NCBI Taxonomy" id="7936"/>
    <lineage>
        <taxon>Eukaryota</taxon>
        <taxon>Metazoa</taxon>
        <taxon>Chordata</taxon>
        <taxon>Craniata</taxon>
        <taxon>Vertebrata</taxon>
        <taxon>Euteleostomi</taxon>
        <taxon>Actinopterygii</taxon>
        <taxon>Neopterygii</taxon>
        <taxon>Teleostei</taxon>
        <taxon>Anguilliformes</taxon>
        <taxon>Anguillidae</taxon>
        <taxon>Anguilla</taxon>
    </lineage>
</organism>
<dbReference type="AlphaFoldDB" id="A0A0E9TED0"/>
<reference evidence="1" key="1">
    <citation type="submission" date="2014-11" db="EMBL/GenBank/DDBJ databases">
        <authorList>
            <person name="Amaro Gonzalez C."/>
        </authorList>
    </citation>
    <scope>NUCLEOTIDE SEQUENCE</scope>
</reference>
<proteinExistence type="predicted"/>
<accession>A0A0E9TED0</accession>
<reference evidence="1" key="2">
    <citation type="journal article" date="2015" name="Fish Shellfish Immunol.">
        <title>Early steps in the European eel (Anguilla anguilla)-Vibrio vulnificus interaction in the gills: Role of the RtxA13 toxin.</title>
        <authorList>
            <person name="Callol A."/>
            <person name="Pajuelo D."/>
            <person name="Ebbesson L."/>
            <person name="Teles M."/>
            <person name="MacKenzie S."/>
            <person name="Amaro C."/>
        </authorList>
    </citation>
    <scope>NUCLEOTIDE SEQUENCE</scope>
</reference>
<name>A0A0E9TED0_ANGAN</name>
<sequence length="40" mass="4609">MEIIKAHCDAIYVSRSLYCHYCGGIMVKWSSGTEERMDPQ</sequence>
<protein>
    <submittedName>
        <fullName evidence="1">Uncharacterized protein</fullName>
    </submittedName>
</protein>
<evidence type="ECO:0000313" key="1">
    <source>
        <dbReference type="EMBL" id="JAH51235.1"/>
    </source>
</evidence>
<dbReference type="EMBL" id="GBXM01057342">
    <property type="protein sequence ID" value="JAH51235.1"/>
    <property type="molecule type" value="Transcribed_RNA"/>
</dbReference>